<accession>A0A6M2CPY9</accession>
<evidence type="ECO:0000256" key="1">
    <source>
        <dbReference type="SAM" id="SignalP"/>
    </source>
</evidence>
<protein>
    <recommendedName>
        <fullName evidence="3">Secreted protein</fullName>
    </recommendedName>
</protein>
<keyword evidence="1" id="KW-0732">Signal</keyword>
<evidence type="ECO:0000313" key="2">
    <source>
        <dbReference type="EMBL" id="NOV35471.1"/>
    </source>
</evidence>
<feature type="signal peptide" evidence="1">
    <location>
        <begin position="1"/>
        <end position="17"/>
    </location>
</feature>
<reference evidence="2" key="1">
    <citation type="submission" date="2019-09" db="EMBL/GenBank/DDBJ databases">
        <title>Organ-specific transcriptomic study of the physiology of the cattle tick, Rhipicephalus microplus.</title>
        <authorList>
            <person name="Tirloni L."/>
            <person name="Braz G."/>
            <person name="Gandara A.C.P."/>
            <person name="Sabadin G.A."/>
            <person name="da Silva R.M."/>
            <person name="Guizzo M.G."/>
            <person name="Machado J.A."/>
            <person name="Costa E.P."/>
            <person name="Gomes H.F."/>
            <person name="Moraes J."/>
            <person name="Mota M.B.S."/>
            <person name="Mesquita R.D."/>
            <person name="Alvarenga P.H."/>
            <person name="Alves F."/>
            <person name="Seixas A."/>
            <person name="da Fonseca R.N."/>
            <person name="Fogaca A."/>
            <person name="Logullo C."/>
            <person name="Tanaka A."/>
            <person name="Daffre S."/>
            <person name="Termignoni C."/>
            <person name="Vaz I.S.Jr."/>
            <person name="Oliveira P.L."/>
            <person name="Ribeiro J.M."/>
        </authorList>
    </citation>
    <scope>NUCLEOTIDE SEQUENCE</scope>
    <source>
        <strain evidence="2">Porto Alegre</strain>
    </source>
</reference>
<name>A0A6M2CPY9_RHIMP</name>
<sequence length="115" mass="13005">MPLGAVAKLLVSHMVISCHLQVRCERQLLCSYLCGQLTALQAAQGAGTMRQLESLAWQLRGINEHFMHLLIINSLLSSLEPFVRVGYHARLLGYVLRTCTPFLNFPKILRFVVLR</sequence>
<feature type="chain" id="PRO_5026703253" description="Secreted protein" evidence="1">
    <location>
        <begin position="18"/>
        <end position="115"/>
    </location>
</feature>
<dbReference type="AlphaFoldDB" id="A0A6M2CPY9"/>
<proteinExistence type="predicted"/>
<dbReference type="EMBL" id="GHWJ01002734">
    <property type="protein sequence ID" value="NOV35471.1"/>
    <property type="molecule type" value="Transcribed_RNA"/>
</dbReference>
<evidence type="ECO:0008006" key="3">
    <source>
        <dbReference type="Google" id="ProtNLM"/>
    </source>
</evidence>
<organism evidence="2">
    <name type="scientific">Rhipicephalus microplus</name>
    <name type="common">Cattle tick</name>
    <name type="synonym">Boophilus microplus</name>
    <dbReference type="NCBI Taxonomy" id="6941"/>
    <lineage>
        <taxon>Eukaryota</taxon>
        <taxon>Metazoa</taxon>
        <taxon>Ecdysozoa</taxon>
        <taxon>Arthropoda</taxon>
        <taxon>Chelicerata</taxon>
        <taxon>Arachnida</taxon>
        <taxon>Acari</taxon>
        <taxon>Parasitiformes</taxon>
        <taxon>Ixodida</taxon>
        <taxon>Ixodoidea</taxon>
        <taxon>Ixodidae</taxon>
        <taxon>Rhipicephalinae</taxon>
        <taxon>Rhipicephalus</taxon>
        <taxon>Boophilus</taxon>
    </lineage>
</organism>